<name>A0A1G8GTH7_9RHOO</name>
<evidence type="ECO:0000313" key="2">
    <source>
        <dbReference type="Proteomes" id="UP000198607"/>
    </source>
</evidence>
<dbReference type="EMBL" id="FNCY01000011">
    <property type="protein sequence ID" value="SDH97687.1"/>
    <property type="molecule type" value="Genomic_DNA"/>
</dbReference>
<sequence>MTIRGFFSDPAAKVERFVTNDHRMLSAADVVAAGTPSPAGWKAADTLAERLITAMAQMAPASAGTALSTSDFQARMTSIYAANVMA</sequence>
<reference evidence="1 2" key="1">
    <citation type="submission" date="2016-10" db="EMBL/GenBank/DDBJ databases">
        <authorList>
            <person name="de Groot N.N."/>
        </authorList>
    </citation>
    <scope>NUCLEOTIDE SEQUENCE [LARGE SCALE GENOMIC DNA]</scope>
    <source>
        <strain evidence="1 2">DSM 5885</strain>
    </source>
</reference>
<keyword evidence="2" id="KW-1185">Reference proteome</keyword>
<dbReference type="AlphaFoldDB" id="A0A1G8GTH7"/>
<gene>
    <name evidence="1" type="ORF">SAMN05660652_02632</name>
</gene>
<protein>
    <submittedName>
        <fullName evidence="1">Uncharacterized protein</fullName>
    </submittedName>
</protein>
<dbReference type="Proteomes" id="UP000198607">
    <property type="component" value="Unassembled WGS sequence"/>
</dbReference>
<evidence type="ECO:0000313" key="1">
    <source>
        <dbReference type="EMBL" id="SDH97687.1"/>
    </source>
</evidence>
<accession>A0A1G8GTH7</accession>
<proteinExistence type="predicted"/>
<organism evidence="1 2">
    <name type="scientific">Propionivibrio dicarboxylicus</name>
    <dbReference type="NCBI Taxonomy" id="83767"/>
    <lineage>
        <taxon>Bacteria</taxon>
        <taxon>Pseudomonadati</taxon>
        <taxon>Pseudomonadota</taxon>
        <taxon>Betaproteobacteria</taxon>
        <taxon>Rhodocyclales</taxon>
        <taxon>Rhodocyclaceae</taxon>
        <taxon>Propionivibrio</taxon>
    </lineage>
</organism>